<evidence type="ECO:0000313" key="2">
    <source>
        <dbReference type="EMBL" id="PTX57902.1"/>
    </source>
</evidence>
<sequence>MSDVSVSVVIVSRNRPDDLRKCLRALKFQTLRPFEVVVVGNTRPPQDAQIKFVAFDEPNISAARNLGIEQSAGEIIAFIDDDAIAEPTWLTRLVAPLDDPSVSASGGFVRGRNGISFQWKAETIGKDGSSEAIEARETTVFRGDETDAIKLQGTNCAFRREPLVSIGGFDESFRFFLDEADVCLRLHTEGYAVAVVPDAEVQHGFAASALRGKDRRPTSLFEIAASHAYFVKKHNNSGEIEPLLGEQTVRLNRLLEQGLLEPKDYRKLKQELDAGLQDGKARTSQIRATWSEPGDFLPYVEGTPKDHVYLSCRRSDRAVTFQQARELGASGVPVTVLVLSLTSLYHRRWFHEDGFWVQTGGIFGKSTRSDRLFSLYSRSKRSAREIEMLKQIRD</sequence>
<dbReference type="OrthoDB" id="153025at2"/>
<comment type="caution">
    <text evidence="2">The sequence shown here is derived from an EMBL/GenBank/DDBJ whole genome shotgun (WGS) entry which is preliminary data.</text>
</comment>
<organism evidence="2 3">
    <name type="scientific">Litoreibacter ponti</name>
    <dbReference type="NCBI Taxonomy" id="1510457"/>
    <lineage>
        <taxon>Bacteria</taxon>
        <taxon>Pseudomonadati</taxon>
        <taxon>Pseudomonadota</taxon>
        <taxon>Alphaproteobacteria</taxon>
        <taxon>Rhodobacterales</taxon>
        <taxon>Roseobacteraceae</taxon>
        <taxon>Litoreibacter</taxon>
    </lineage>
</organism>
<dbReference type="InterPro" id="IPR029044">
    <property type="entry name" value="Nucleotide-diphossugar_trans"/>
</dbReference>
<dbReference type="Proteomes" id="UP000243978">
    <property type="component" value="Unassembled WGS sequence"/>
</dbReference>
<proteinExistence type="predicted"/>
<dbReference type="InterPro" id="IPR001173">
    <property type="entry name" value="Glyco_trans_2-like"/>
</dbReference>
<dbReference type="Pfam" id="PF00535">
    <property type="entry name" value="Glycos_transf_2"/>
    <property type="match status" value="1"/>
</dbReference>
<dbReference type="AlphaFoldDB" id="A0A2T6BPC7"/>
<dbReference type="InterPro" id="IPR050834">
    <property type="entry name" value="Glycosyltransf_2"/>
</dbReference>
<evidence type="ECO:0000259" key="1">
    <source>
        <dbReference type="Pfam" id="PF00535"/>
    </source>
</evidence>
<dbReference type="PANTHER" id="PTHR43685:SF3">
    <property type="entry name" value="SLR2126 PROTEIN"/>
    <property type="match status" value="1"/>
</dbReference>
<dbReference type="RefSeq" id="WP_158269976.1">
    <property type="nucleotide sequence ID" value="NZ_QBKS01000001.1"/>
</dbReference>
<reference evidence="2 3" key="1">
    <citation type="submission" date="2018-04" db="EMBL/GenBank/DDBJ databases">
        <title>Genomic Encyclopedia of Archaeal and Bacterial Type Strains, Phase II (KMG-II): from individual species to whole genera.</title>
        <authorList>
            <person name="Goeker M."/>
        </authorList>
    </citation>
    <scope>NUCLEOTIDE SEQUENCE [LARGE SCALE GENOMIC DNA]</scope>
    <source>
        <strain evidence="2 3">DSM 100977</strain>
    </source>
</reference>
<dbReference type="PANTHER" id="PTHR43685">
    <property type="entry name" value="GLYCOSYLTRANSFERASE"/>
    <property type="match status" value="1"/>
</dbReference>
<accession>A0A2T6BPC7</accession>
<feature type="domain" description="Glycosyltransferase 2-like" evidence="1">
    <location>
        <begin position="7"/>
        <end position="163"/>
    </location>
</feature>
<keyword evidence="3" id="KW-1185">Reference proteome</keyword>
<evidence type="ECO:0000313" key="3">
    <source>
        <dbReference type="Proteomes" id="UP000243978"/>
    </source>
</evidence>
<protein>
    <submittedName>
        <fullName evidence="2">GT2 family glycosyltransferase</fullName>
    </submittedName>
</protein>
<keyword evidence="2" id="KW-0808">Transferase</keyword>
<dbReference type="EMBL" id="QBKS01000001">
    <property type="protein sequence ID" value="PTX57902.1"/>
    <property type="molecule type" value="Genomic_DNA"/>
</dbReference>
<dbReference type="SUPFAM" id="SSF53448">
    <property type="entry name" value="Nucleotide-diphospho-sugar transferases"/>
    <property type="match status" value="1"/>
</dbReference>
<gene>
    <name evidence="2" type="ORF">C8N43_2576</name>
</gene>
<dbReference type="Gene3D" id="3.90.550.10">
    <property type="entry name" value="Spore Coat Polysaccharide Biosynthesis Protein SpsA, Chain A"/>
    <property type="match status" value="1"/>
</dbReference>
<name>A0A2T6BPC7_9RHOB</name>
<dbReference type="GO" id="GO:0016740">
    <property type="term" value="F:transferase activity"/>
    <property type="evidence" value="ECO:0007669"/>
    <property type="project" value="UniProtKB-KW"/>
</dbReference>